<protein>
    <submittedName>
        <fullName evidence="4">FlgD Ig-like domain-containing protein</fullName>
    </submittedName>
</protein>
<keyword evidence="1" id="KW-0732">Signal</keyword>
<dbReference type="EMBL" id="FUWG01000004">
    <property type="protein sequence ID" value="SJZ32652.1"/>
    <property type="molecule type" value="Genomic_DNA"/>
</dbReference>
<keyword evidence="5" id="KW-1185">Reference proteome</keyword>
<dbReference type="InterPro" id="IPR025965">
    <property type="entry name" value="FlgD/Vpr_Ig-like"/>
</dbReference>
<organism evidence="4 5">
    <name type="scientific">Treponema porcinum</name>
    <dbReference type="NCBI Taxonomy" id="261392"/>
    <lineage>
        <taxon>Bacteria</taxon>
        <taxon>Pseudomonadati</taxon>
        <taxon>Spirochaetota</taxon>
        <taxon>Spirochaetia</taxon>
        <taxon>Spirochaetales</taxon>
        <taxon>Treponemataceae</taxon>
        <taxon>Treponema</taxon>
    </lineage>
</organism>
<feature type="domain" description="PEGA" evidence="2">
    <location>
        <begin position="70"/>
        <end position="136"/>
    </location>
</feature>
<proteinExistence type="predicted"/>
<dbReference type="PANTHER" id="PTHR36194">
    <property type="entry name" value="S-LAYER-LIKE PROTEIN"/>
    <property type="match status" value="1"/>
</dbReference>
<feature type="domain" description="FlgD/Vpr Ig-like" evidence="3">
    <location>
        <begin position="240"/>
        <end position="291"/>
    </location>
</feature>
<dbReference type="RefSeq" id="WP_159446149.1">
    <property type="nucleotide sequence ID" value="NZ_FUWG01000004.1"/>
</dbReference>
<evidence type="ECO:0000256" key="1">
    <source>
        <dbReference type="SAM" id="SignalP"/>
    </source>
</evidence>
<dbReference type="AlphaFoldDB" id="A0A1T4JR05"/>
<reference evidence="4 5" key="1">
    <citation type="submission" date="2017-02" db="EMBL/GenBank/DDBJ databases">
        <authorList>
            <person name="Peterson S.W."/>
        </authorList>
    </citation>
    <scope>NUCLEOTIDE SEQUENCE [LARGE SCALE GENOMIC DNA]</scope>
    <source>
        <strain evidence="4 5">ATCC BAA-908</strain>
    </source>
</reference>
<dbReference type="Pfam" id="PF08308">
    <property type="entry name" value="PEGA"/>
    <property type="match status" value="1"/>
</dbReference>
<evidence type="ECO:0000259" key="3">
    <source>
        <dbReference type="Pfam" id="PF13860"/>
    </source>
</evidence>
<evidence type="ECO:0000313" key="4">
    <source>
        <dbReference type="EMBL" id="SJZ32652.1"/>
    </source>
</evidence>
<dbReference type="GeneID" id="78316056"/>
<feature type="chain" id="PRO_5013159930" evidence="1">
    <location>
        <begin position="22"/>
        <end position="557"/>
    </location>
</feature>
<dbReference type="PANTHER" id="PTHR36194:SF1">
    <property type="entry name" value="S-LAYER-LIKE PROTEIN"/>
    <property type="match status" value="1"/>
</dbReference>
<dbReference type="InterPro" id="IPR013229">
    <property type="entry name" value="PEGA"/>
</dbReference>
<gene>
    <name evidence="4" type="ORF">SAMN02745149_00743</name>
</gene>
<evidence type="ECO:0000313" key="5">
    <source>
        <dbReference type="Proteomes" id="UP000190423"/>
    </source>
</evidence>
<sequence length="557" mass="60393">MNYKRIVRAFLFCFCAALVCAEAGKSIGFTEEETELEKDFASSSSYLRIPDGGKTAEPELKSEITGGKTAVVIKTNVSGASVFLNGEYLGRTPLSVHNLVPGSYNLRAELNGYEPVFQRINIKDGREQTYYLQLEKRCGYLDISFLPEGSIVYADGLRLYDDVNRLEEGRHVIKVRKFGFEDFSAEVFIRAHRMKRIFVTLKEVPFSVTKFLSSKNTFNPDYSGGIGTCVFTAEVTAPGKGVISIVNSFGEEVSSYTFPEFSDWTQTFSWDGRNSSGSYVPSGVYTAVFTAEGFELRAGTKVDYSVVYNLLDITDCGSGIGSVPVAASFAQGASAVGISMFPVWRTTGGGYAFPVDAGISLLVTNWLEFSGKVGVYVQGGESSVSGSAALKFAFSKLLASGKIDWGFSVGYGYVQNPLFFPYGLAYGKGANLALMAGYEKSFFFAGVTTQFDYSCSSGALSDTDSVWKNAIALYVMPSRRVSLNIYGALHSAFGLYDEVSESVDESSVDWVSAIETGGGVSFFIPGSSVVMNVSGFSFIFPSSPAYIGCKVCINYLF</sequence>
<dbReference type="OrthoDB" id="361080at2"/>
<dbReference type="Pfam" id="PF13860">
    <property type="entry name" value="FlgD_ig"/>
    <property type="match status" value="1"/>
</dbReference>
<feature type="signal peptide" evidence="1">
    <location>
        <begin position="1"/>
        <end position="21"/>
    </location>
</feature>
<dbReference type="Gene3D" id="2.60.40.4070">
    <property type="match status" value="1"/>
</dbReference>
<name>A0A1T4JR05_TREPO</name>
<dbReference type="STRING" id="261392.SAMN02745149_00743"/>
<dbReference type="Proteomes" id="UP000190423">
    <property type="component" value="Unassembled WGS sequence"/>
</dbReference>
<evidence type="ECO:0000259" key="2">
    <source>
        <dbReference type="Pfam" id="PF08308"/>
    </source>
</evidence>
<accession>A0A1T4JR05</accession>